<organism evidence="3 4">
    <name type="scientific">Neolewinella xylanilytica</name>
    <dbReference type="NCBI Taxonomy" id="1514080"/>
    <lineage>
        <taxon>Bacteria</taxon>
        <taxon>Pseudomonadati</taxon>
        <taxon>Bacteroidota</taxon>
        <taxon>Saprospiria</taxon>
        <taxon>Saprospirales</taxon>
        <taxon>Lewinellaceae</taxon>
        <taxon>Neolewinella</taxon>
    </lineage>
</organism>
<dbReference type="EMBL" id="PTJC01000006">
    <property type="protein sequence ID" value="PPK85684.1"/>
    <property type="molecule type" value="Genomic_DNA"/>
</dbReference>
<feature type="domain" description="SWIM-type" evidence="2">
    <location>
        <begin position="47"/>
        <end position="82"/>
    </location>
</feature>
<protein>
    <recommendedName>
        <fullName evidence="2">SWIM-type domain-containing protein</fullName>
    </recommendedName>
</protein>
<dbReference type="AlphaFoldDB" id="A0A2S6I3C8"/>
<dbReference type="PROSITE" id="PS50966">
    <property type="entry name" value="ZF_SWIM"/>
    <property type="match status" value="1"/>
</dbReference>
<dbReference type="RefSeq" id="WP_104420171.1">
    <property type="nucleotide sequence ID" value="NZ_PTJC01000006.1"/>
</dbReference>
<evidence type="ECO:0000256" key="1">
    <source>
        <dbReference type="PROSITE-ProRule" id="PRU00325"/>
    </source>
</evidence>
<evidence type="ECO:0000313" key="3">
    <source>
        <dbReference type="EMBL" id="PPK85684.1"/>
    </source>
</evidence>
<keyword evidence="1" id="KW-0863">Zinc-finger</keyword>
<evidence type="ECO:0000259" key="2">
    <source>
        <dbReference type="PROSITE" id="PS50966"/>
    </source>
</evidence>
<comment type="caution">
    <text evidence="3">The sequence shown here is derived from an EMBL/GenBank/DDBJ whole genome shotgun (WGS) entry which is preliminary data.</text>
</comment>
<evidence type="ECO:0000313" key="4">
    <source>
        <dbReference type="Proteomes" id="UP000237662"/>
    </source>
</evidence>
<keyword evidence="4" id="KW-1185">Reference proteome</keyword>
<dbReference type="Proteomes" id="UP000237662">
    <property type="component" value="Unassembled WGS sequence"/>
</dbReference>
<keyword evidence="1" id="KW-0862">Zinc</keyword>
<dbReference type="OrthoDB" id="9816340at2"/>
<gene>
    <name evidence="3" type="ORF">CLV84_2587</name>
</gene>
<reference evidence="3 4" key="1">
    <citation type="submission" date="2018-02" db="EMBL/GenBank/DDBJ databases">
        <title>Genomic Encyclopedia of Archaeal and Bacterial Type Strains, Phase II (KMG-II): from individual species to whole genera.</title>
        <authorList>
            <person name="Goeker M."/>
        </authorList>
    </citation>
    <scope>NUCLEOTIDE SEQUENCE [LARGE SCALE GENOMIC DNA]</scope>
    <source>
        <strain evidence="3 4">DSM 29526</strain>
    </source>
</reference>
<sequence length="427" mass="48545">MTDHLLELSPDAKTLEAGRRLFYSRRWRLLGGDGNWLWGEFDYNGRRAIESAVQVVEGKFHCSCRARARPCAHGLALVFLLKNNADRFTVGQPPDWVRSVQHRALRPVREVKNESMADDRLAARIALMSEGIDELELRLLDIARRGIADTQAQGADTWLAMATRLTDAKLPALAGRVRRLADQPEEAAEETIARTLGDLYLFVRAWHIRDEFTPDRRDELYQAAGITTRRDELLQRTGKSDHWLVLGTVQGEEDRLRYRRVWVRGERSKRYALLLDYVFGRAPFEQSWPLSASFNGAIHYYPGSYPQRGIFPEPRPGGRPYDGLKGYAGFSDMLGNYRRALGVNPWLQQYPVYLDDVRPIKKGQQLLLVDSAGGALRVHPDYGGFYRLLAVSGGRPMTIFAEFDGYRLRPLSLLTELGLVDAEQAEI</sequence>
<accession>A0A2S6I3C8</accession>
<keyword evidence="1" id="KW-0479">Metal-binding</keyword>
<proteinExistence type="predicted"/>
<name>A0A2S6I3C8_9BACT</name>
<dbReference type="InterPro" id="IPR007527">
    <property type="entry name" value="Znf_SWIM"/>
</dbReference>
<dbReference type="GO" id="GO:0008270">
    <property type="term" value="F:zinc ion binding"/>
    <property type="evidence" value="ECO:0007669"/>
    <property type="project" value="UniProtKB-KW"/>
</dbReference>